<dbReference type="InterPro" id="IPR036249">
    <property type="entry name" value="Thioredoxin-like_sf"/>
</dbReference>
<name>A0ABP6GNT0_9ACTN</name>
<dbReference type="InterPro" id="IPR009737">
    <property type="entry name" value="Aim32/Apd1-like"/>
</dbReference>
<comment type="caution">
    <text evidence="1">The sequence shown here is derived from an EMBL/GenBank/DDBJ whole genome shotgun (WGS) entry which is preliminary data.</text>
</comment>
<evidence type="ECO:0000313" key="2">
    <source>
        <dbReference type="Proteomes" id="UP001501842"/>
    </source>
</evidence>
<dbReference type="Proteomes" id="UP001501842">
    <property type="component" value="Unassembled WGS sequence"/>
</dbReference>
<gene>
    <name evidence="1" type="ORF">GCM10010439_32860</name>
</gene>
<keyword evidence="2" id="KW-1185">Reference proteome</keyword>
<dbReference type="EMBL" id="BAAATZ010000012">
    <property type="protein sequence ID" value="GAA2727275.1"/>
    <property type="molecule type" value="Genomic_DNA"/>
</dbReference>
<dbReference type="SUPFAM" id="SSF52833">
    <property type="entry name" value="Thioredoxin-like"/>
    <property type="match status" value="1"/>
</dbReference>
<protein>
    <submittedName>
        <fullName evidence="1">Sucrase ferredoxin</fullName>
    </submittedName>
</protein>
<dbReference type="CDD" id="cd03062">
    <property type="entry name" value="TRX_Fd_Sucrase"/>
    <property type="match status" value="1"/>
</dbReference>
<sequence>MAHSPSCEHCPGSHTGERPCLASATVKPRSWLLLEHPGPWAPKIEKMGVPVISEALRAGVRPQLIRRPGRRRTAPPTRVYVGWSGDDPWMEVREVADPAEFAELDLAAVARGLRPRFGEPTADPLVLVCTHGKRNVCCARTGAPLARGLMERYGDLVWETTHVGGDRFAANMVCMPHALYYGDLDDSSARDAVDAYLRGEVALERLRGRAGRPEAAQAAEHFVRERTGLMGIDEVRAISVTGNGPYMTRVTARGDIWSGTIELVESPSFCGSECDVSVQTYQMRGLALHSEAALV</sequence>
<dbReference type="Pfam" id="PF06999">
    <property type="entry name" value="Suc_Fer-like"/>
    <property type="match status" value="1"/>
</dbReference>
<reference evidence="2" key="1">
    <citation type="journal article" date="2019" name="Int. J. Syst. Evol. Microbiol.">
        <title>The Global Catalogue of Microorganisms (GCM) 10K type strain sequencing project: providing services to taxonomists for standard genome sequencing and annotation.</title>
        <authorList>
            <consortium name="The Broad Institute Genomics Platform"/>
            <consortium name="The Broad Institute Genome Sequencing Center for Infectious Disease"/>
            <person name="Wu L."/>
            <person name="Ma J."/>
        </authorList>
    </citation>
    <scope>NUCLEOTIDE SEQUENCE [LARGE SCALE GENOMIC DNA]</scope>
    <source>
        <strain evidence="2">JCM 8201</strain>
    </source>
</reference>
<proteinExistence type="predicted"/>
<organism evidence="1 2">
    <name type="scientific">Actinocorallia aurantiaca</name>
    <dbReference type="NCBI Taxonomy" id="46204"/>
    <lineage>
        <taxon>Bacteria</taxon>
        <taxon>Bacillati</taxon>
        <taxon>Actinomycetota</taxon>
        <taxon>Actinomycetes</taxon>
        <taxon>Streptosporangiales</taxon>
        <taxon>Thermomonosporaceae</taxon>
        <taxon>Actinocorallia</taxon>
    </lineage>
</organism>
<accession>A0ABP6GNT0</accession>
<evidence type="ECO:0000313" key="1">
    <source>
        <dbReference type="EMBL" id="GAA2727275.1"/>
    </source>
</evidence>